<accession>A0A2R5FLP6</accession>
<keyword evidence="1" id="KW-0732">Signal</keyword>
<dbReference type="InterPro" id="IPR011050">
    <property type="entry name" value="Pectin_lyase_fold/virulence"/>
</dbReference>
<protein>
    <submittedName>
        <fullName evidence="3">Filamentous hemagglutinin outer membrane protein</fullName>
    </submittedName>
</protein>
<proteinExistence type="predicted"/>
<feature type="chain" id="PRO_5015312790" evidence="1">
    <location>
        <begin position="30"/>
        <end position="1496"/>
    </location>
</feature>
<evidence type="ECO:0000313" key="3">
    <source>
        <dbReference type="EMBL" id="GBG19680.1"/>
    </source>
</evidence>
<gene>
    <name evidence="3" type="ORF">NIES4072_33490</name>
</gene>
<sequence length="1496" mass="148580">MSKINIRWGWFIGIAICGSSIGSTNCAFAQITPDGTLPNNSIVTPDGSTLNITGGTPVGSNLFHSFSKFSVPFGGTAFFNNSVNIQNIISRVTGGSRSDIDGIIRTNPTANLFLINPNGIVFGKNAQLNIGGSFVATTANALQFGNRGFFSASEKNIPSPLLTINPSALLFNQINQNAVIQNNSIAFAGQDPTGFFDVFGLRVPDGKSLLLVGGNVSMDEGQLNAYSGRVELGGLAKPGTVALSVDGDNLSLRFPENVARTSVSLTNQAGIYVEGAGGGNIAVNAFNLEILGGSVLNGGIGSGLGTSETVAEDITLNATGSIKVAGSIVANLVQTGSKGNGGNITIDSGSFSLQDGAQLTASTVGQGNAGNVTVRARDALSLADANIFSRVDAGGVGKGGNIDINAATLSLIDGARLQTTTDSASDTEPAGRGDAGNVNVNITGAVDIAGEKNGFSSGIFSRVETETVGNGGNITIDSGSFFLRDGAQLSASTFGQGNAGNVAVRALDAVSLVDNAAILSTVGTGGVGKGGNIDINAATLSIINGAQVLTITREAFATQASGRGDAGNVNVNVTGIVDIAGEKNGILSGIRSSVQTGTVGNGGNITIDSGSFSLQDGAQLVASTFGQGNAGNVTVRALDTVDLADSAGIFSTVSAGGVGKGGNIDINAATLSIINGAQLQTLIREASATQPAGRGDAGNVNVNVTGVVDIAGQKNGFFSTISSDLETGTVGTGGNITIDSGSFSLSDGAQLAASTSGLGNAGNVTVRALDTVTLADAYIFSTVEAGGVGKGGNIDINAVTLSLKDAAQVLTRTDDASATQPAGRGDAGNVNINVTGAIDIAGQKNGFVSGIGSNLETGTVGNGGNITIDSGSFSLSDGAQLAASTSGLGNAGNVTVRALDAVTLADANIFSTVEAGGVGKGGNIDINAAILSLDGAQLLTSTRSAFATQPGGRGDAGNVNINVTGIVDIAGEKNGFVSAIGSRVETGAVGNGGNITINSGSLSLQDGAQLVASTSGLGNAGNVTVRALDAVSLVDNASIFSTVSAGGVGKGGNIDINAATLSLFDGAQLLTLTDDASATAPAGRGDAGNVNINVTGIVDIAGQKNGFSSGIGSNLQTGAVGNGGNITINSGSFSLQNGAQLAASTSGLGNAGTIKVNAADFFTISSNSSNINTGLFVNSQSPTGTAGDIIVTSPRVTLDNGGTLNAQSASGNGGDINLQTDLLLLRRGASITTTAGTALAGGNGGNITINAPSGFIVAVPNEDSDITANAYTGSGGRVDIRAFGIYGIQKSQFPTSLSDITASSEFGVNGTVELNTPDIDPNSGLVNLPAVPVDTQVAQTCQAGGNLAKSSFTITGRGGLPPNPGEALSADAVQVDLVTLNPKGDPPDRSYSTSKITTPAPEPIIEATGLTLNQKGEVVLTANLPKTSCISREKGKVGTPLGIRGGGKGKSSVLSPSPLTFTLFPLLQKTLLQEVSTTTPHTPWLKPASCKAIRNS</sequence>
<evidence type="ECO:0000259" key="2">
    <source>
        <dbReference type="SMART" id="SM00912"/>
    </source>
</evidence>
<evidence type="ECO:0000256" key="1">
    <source>
        <dbReference type="SAM" id="SignalP"/>
    </source>
</evidence>
<reference evidence="3 4" key="1">
    <citation type="submission" date="2017-06" db="EMBL/GenBank/DDBJ databases">
        <title>Genome sequencing of cyanobaciteial culture collection at National Institute for Environmental Studies (NIES).</title>
        <authorList>
            <person name="Hirose Y."/>
            <person name="Shimura Y."/>
            <person name="Fujisawa T."/>
            <person name="Nakamura Y."/>
            <person name="Kawachi M."/>
        </authorList>
    </citation>
    <scope>NUCLEOTIDE SEQUENCE [LARGE SCALE GENOMIC DNA]</scope>
    <source>
        <strain evidence="3 4">NIES-4072</strain>
    </source>
</reference>
<feature type="domain" description="Filamentous haemagglutinin FhaB/tRNA nuclease CdiA-like TPS" evidence="2">
    <location>
        <begin position="34"/>
        <end position="145"/>
    </location>
</feature>
<dbReference type="Pfam" id="PF05860">
    <property type="entry name" value="TPS"/>
    <property type="match status" value="1"/>
</dbReference>
<dbReference type="InterPro" id="IPR008638">
    <property type="entry name" value="FhaB/CdiA-like_TPS"/>
</dbReference>
<feature type="signal peptide" evidence="1">
    <location>
        <begin position="1"/>
        <end position="29"/>
    </location>
</feature>
<dbReference type="OrthoDB" id="524079at2"/>
<comment type="caution">
    <text evidence="3">The sequence shown here is derived from an EMBL/GenBank/DDBJ whole genome shotgun (WGS) entry which is preliminary data.</text>
</comment>
<dbReference type="RefSeq" id="WP_109009440.1">
    <property type="nucleotide sequence ID" value="NZ_BDUD01000001.1"/>
</dbReference>
<keyword evidence="4" id="KW-1185">Reference proteome</keyword>
<dbReference type="Gene3D" id="2.160.20.10">
    <property type="entry name" value="Single-stranded right-handed beta-helix, Pectin lyase-like"/>
    <property type="match status" value="4"/>
</dbReference>
<dbReference type="EMBL" id="BDUD01000001">
    <property type="protein sequence ID" value="GBG19680.1"/>
    <property type="molecule type" value="Genomic_DNA"/>
</dbReference>
<dbReference type="Proteomes" id="UP000245124">
    <property type="component" value="Unassembled WGS sequence"/>
</dbReference>
<organism evidence="3 4">
    <name type="scientific">Nostoc commune NIES-4072</name>
    <dbReference type="NCBI Taxonomy" id="2005467"/>
    <lineage>
        <taxon>Bacteria</taxon>
        <taxon>Bacillati</taxon>
        <taxon>Cyanobacteriota</taxon>
        <taxon>Cyanophyceae</taxon>
        <taxon>Nostocales</taxon>
        <taxon>Nostocaceae</taxon>
        <taxon>Nostoc</taxon>
    </lineage>
</organism>
<dbReference type="NCBIfam" id="TIGR01901">
    <property type="entry name" value="adhes_NPXG"/>
    <property type="match status" value="1"/>
</dbReference>
<name>A0A2R5FLP6_NOSCO</name>
<dbReference type="SUPFAM" id="SSF51126">
    <property type="entry name" value="Pectin lyase-like"/>
    <property type="match status" value="7"/>
</dbReference>
<dbReference type="InterPro" id="IPR012334">
    <property type="entry name" value="Pectin_lyas_fold"/>
</dbReference>
<dbReference type="SMART" id="SM00912">
    <property type="entry name" value="Haemagg_act"/>
    <property type="match status" value="1"/>
</dbReference>
<evidence type="ECO:0000313" key="4">
    <source>
        <dbReference type="Proteomes" id="UP000245124"/>
    </source>
</evidence>